<dbReference type="KEGG" id="malv:MALV_52350"/>
<evidence type="ECO:0000313" key="5">
    <source>
        <dbReference type="EMBL" id="BBX30110.1"/>
    </source>
</evidence>
<feature type="transmembrane region" description="Helical" evidence="4">
    <location>
        <begin position="73"/>
        <end position="94"/>
    </location>
</feature>
<dbReference type="PANTHER" id="PTHR37042:SF4">
    <property type="entry name" value="OUTER MEMBRANE PROTEIN RV1973"/>
    <property type="match status" value="1"/>
</dbReference>
<dbReference type="EMBL" id="AP022565">
    <property type="protein sequence ID" value="BBX30110.1"/>
    <property type="molecule type" value="Genomic_DNA"/>
</dbReference>
<evidence type="ECO:0000256" key="3">
    <source>
        <dbReference type="SAM" id="MobiDB-lite"/>
    </source>
</evidence>
<keyword evidence="4" id="KW-0812">Transmembrane</keyword>
<dbReference type="RefSeq" id="WP_163668999.1">
    <property type="nucleotide sequence ID" value="NZ_AP022565.1"/>
</dbReference>
<name>A0A6N4UYU1_9MYCO</name>
<accession>A0A6N4UYU1</accession>
<organism evidence="5 6">
    <name type="scientific">Mycolicibacterium alvei</name>
    <dbReference type="NCBI Taxonomy" id="67081"/>
    <lineage>
        <taxon>Bacteria</taxon>
        <taxon>Bacillati</taxon>
        <taxon>Actinomycetota</taxon>
        <taxon>Actinomycetes</taxon>
        <taxon>Mycobacteriales</taxon>
        <taxon>Mycobacteriaceae</taxon>
        <taxon>Mycolicibacterium</taxon>
    </lineage>
</organism>
<gene>
    <name evidence="5" type="ORF">MALV_52350</name>
</gene>
<evidence type="ECO:0000313" key="6">
    <source>
        <dbReference type="Proteomes" id="UP000466906"/>
    </source>
</evidence>
<protein>
    <recommendedName>
        <fullName evidence="7">Mce protein</fullName>
    </recommendedName>
</protein>
<evidence type="ECO:0000256" key="4">
    <source>
        <dbReference type="SAM" id="Phobius"/>
    </source>
</evidence>
<keyword evidence="6" id="KW-1185">Reference proteome</keyword>
<dbReference type="GO" id="GO:0016020">
    <property type="term" value="C:membrane"/>
    <property type="evidence" value="ECO:0007669"/>
    <property type="project" value="UniProtKB-SubCell"/>
</dbReference>
<dbReference type="AlphaFoldDB" id="A0A6N4UYU1"/>
<evidence type="ECO:0000256" key="1">
    <source>
        <dbReference type="ARBA" id="ARBA00004370"/>
    </source>
</evidence>
<keyword evidence="2 4" id="KW-0472">Membrane</keyword>
<feature type="region of interest" description="Disordered" evidence="3">
    <location>
        <begin position="1"/>
        <end position="67"/>
    </location>
</feature>
<keyword evidence="4" id="KW-1133">Transmembrane helix</keyword>
<dbReference type="PANTHER" id="PTHR37042">
    <property type="entry name" value="OUTER MEMBRANE PROTEIN RV1973"/>
    <property type="match status" value="1"/>
</dbReference>
<evidence type="ECO:0000256" key="2">
    <source>
        <dbReference type="ARBA" id="ARBA00023136"/>
    </source>
</evidence>
<proteinExistence type="predicted"/>
<comment type="subcellular location">
    <subcellularLocation>
        <location evidence="1">Membrane</location>
    </subcellularLocation>
</comment>
<evidence type="ECO:0008006" key="7">
    <source>
        <dbReference type="Google" id="ProtNLM"/>
    </source>
</evidence>
<dbReference type="Proteomes" id="UP000466906">
    <property type="component" value="Chromosome"/>
</dbReference>
<sequence length="223" mass="23811">MGSIDNAVQPDIDTAVAGGEGAHSAGGHEPGQADDSQEPDRSAGGDQPDPDVSPPPDHDGPTVGRRRRPRMRWVAGIAMAALVAGAGYEGWLLYQQHDRNVAAQQALEAARNYAVTLTSIDTNAIDENFASVLDGATGEFKAMYAQSSGQLRQLLIDNEATAHGTVIDAAVRSTDDDRVEVLLFVDQSVSNLVVPEPRIDRSRIRMTMQKVGGEWLASKVELP</sequence>
<reference evidence="5 6" key="1">
    <citation type="journal article" date="2019" name="Emerg. Microbes Infect.">
        <title>Comprehensive subspecies identification of 175 nontuberculous mycobacteria species based on 7547 genomic profiles.</title>
        <authorList>
            <person name="Matsumoto Y."/>
            <person name="Kinjo T."/>
            <person name="Motooka D."/>
            <person name="Nabeya D."/>
            <person name="Jung N."/>
            <person name="Uechi K."/>
            <person name="Horii T."/>
            <person name="Iida T."/>
            <person name="Fujita J."/>
            <person name="Nakamura S."/>
        </authorList>
    </citation>
    <scope>NUCLEOTIDE SEQUENCE [LARGE SCALE GENOMIC DNA]</scope>
    <source>
        <strain evidence="5 6">JCM 12272</strain>
    </source>
</reference>